<name>A0AAV5WZ06_9BILA</name>
<evidence type="ECO:0000313" key="2">
    <source>
        <dbReference type="EMBL" id="GMT35880.1"/>
    </source>
</evidence>
<feature type="region of interest" description="Disordered" evidence="1">
    <location>
        <begin position="388"/>
        <end position="428"/>
    </location>
</feature>
<feature type="region of interest" description="Disordered" evidence="1">
    <location>
        <begin position="267"/>
        <end position="327"/>
    </location>
</feature>
<feature type="compositionally biased region" description="Basic and acidic residues" evidence="1">
    <location>
        <begin position="201"/>
        <end position="235"/>
    </location>
</feature>
<feature type="region of interest" description="Disordered" evidence="1">
    <location>
        <begin position="22"/>
        <end position="72"/>
    </location>
</feature>
<feature type="compositionally biased region" description="Basic and acidic residues" evidence="1">
    <location>
        <begin position="22"/>
        <end position="33"/>
    </location>
</feature>
<feature type="compositionally biased region" description="Low complexity" evidence="1">
    <location>
        <begin position="44"/>
        <end position="56"/>
    </location>
</feature>
<dbReference type="Proteomes" id="UP001432322">
    <property type="component" value="Unassembled WGS sequence"/>
</dbReference>
<proteinExistence type="predicted"/>
<feature type="compositionally biased region" description="Basic and acidic residues" evidence="1">
    <location>
        <begin position="404"/>
        <end position="428"/>
    </location>
</feature>
<accession>A0AAV5WZ06</accession>
<comment type="caution">
    <text evidence="2">The sequence shown here is derived from an EMBL/GenBank/DDBJ whole genome shotgun (WGS) entry which is preliminary data.</text>
</comment>
<feature type="region of interest" description="Disordered" evidence="1">
    <location>
        <begin position="194"/>
        <end position="245"/>
    </location>
</feature>
<feature type="region of interest" description="Disordered" evidence="1">
    <location>
        <begin position="86"/>
        <end position="177"/>
    </location>
</feature>
<organism evidence="2 3">
    <name type="scientific">Pristionchus fissidentatus</name>
    <dbReference type="NCBI Taxonomy" id="1538716"/>
    <lineage>
        <taxon>Eukaryota</taxon>
        <taxon>Metazoa</taxon>
        <taxon>Ecdysozoa</taxon>
        <taxon>Nematoda</taxon>
        <taxon>Chromadorea</taxon>
        <taxon>Rhabditida</taxon>
        <taxon>Rhabditina</taxon>
        <taxon>Diplogasteromorpha</taxon>
        <taxon>Diplogasteroidea</taxon>
        <taxon>Neodiplogasteridae</taxon>
        <taxon>Pristionchus</taxon>
    </lineage>
</organism>
<reference evidence="2" key="1">
    <citation type="submission" date="2023-10" db="EMBL/GenBank/DDBJ databases">
        <title>Genome assembly of Pristionchus species.</title>
        <authorList>
            <person name="Yoshida K."/>
            <person name="Sommer R.J."/>
        </authorList>
    </citation>
    <scope>NUCLEOTIDE SEQUENCE</scope>
    <source>
        <strain evidence="2">RS5133</strain>
    </source>
</reference>
<keyword evidence="3" id="KW-1185">Reference proteome</keyword>
<evidence type="ECO:0000256" key="1">
    <source>
        <dbReference type="SAM" id="MobiDB-lite"/>
    </source>
</evidence>
<dbReference type="EMBL" id="BTSY01000007">
    <property type="protein sequence ID" value="GMT35880.1"/>
    <property type="molecule type" value="Genomic_DNA"/>
</dbReference>
<feature type="compositionally biased region" description="Basic and acidic residues" evidence="1">
    <location>
        <begin position="86"/>
        <end position="105"/>
    </location>
</feature>
<feature type="compositionally biased region" description="Acidic residues" evidence="1">
    <location>
        <begin position="144"/>
        <end position="155"/>
    </location>
</feature>
<protein>
    <submittedName>
        <fullName evidence="2">Uncharacterized protein</fullName>
    </submittedName>
</protein>
<feature type="compositionally biased region" description="Low complexity" evidence="1">
    <location>
        <begin position="107"/>
        <end position="117"/>
    </location>
</feature>
<evidence type="ECO:0000313" key="3">
    <source>
        <dbReference type="Proteomes" id="UP001432322"/>
    </source>
</evidence>
<feature type="compositionally biased region" description="Basic and acidic residues" evidence="1">
    <location>
        <begin position="300"/>
        <end position="311"/>
    </location>
</feature>
<feature type="non-terminal residue" evidence="2">
    <location>
        <position position="1"/>
    </location>
</feature>
<feature type="non-terminal residue" evidence="2">
    <location>
        <position position="514"/>
    </location>
</feature>
<gene>
    <name evidence="2" type="ORF">PFISCL1PPCAC_27177</name>
</gene>
<dbReference type="AlphaFoldDB" id="A0AAV5WZ06"/>
<sequence>PIERKIRPKNRELGNLFIDEGVQRLRDGEESGESKTSSRRIKESQSSSSKSITSPSRNAEETQAGWKSPKLSCELGNLFIDEGVQRLREDGEEVRESRAFTRKTTESCSSSSKSSRSPAKKGKETPVELQIQSKVPSQRLVPPLEEETPMDESEEAQVPSEASKNAEKDNEDEEAAKIEHLEIVQLDEQIDFLDHSTAPAEKNEDAIEIIEGGKETLDVADDQRDKDKSIEKMETGESNQSTGLSPIVLIEKPKIILKISKKVLEDGRKAKRRAKARVESSSGSESDRSVPTPTRKRKKTEAERLLGDEMVQRMISPTEMLSGSRTVPRTIIKRSRVKTKVNYNEDEEFDSAGSATKDYNIDASIATDQRQALSDAGSRCSSVLSKYGVESSDLTSDKDDEGEVMERQMRRREEEERQREEERRKEDVLREHEITISKDQSPKNIPLYIPIPGKIRRIKNAVVKRDIDALIEMQQNMEYSITAKEVKEDGHALERYLITTWRKEGPQEEEGEEE</sequence>